<dbReference type="Proteomes" id="UP000694460">
    <property type="component" value="Unassembled WGS sequence"/>
</dbReference>
<proteinExistence type="predicted"/>
<keyword evidence="2" id="KW-1185">Reference proteome</keyword>
<name>A0ABS5A051_9MYCO</name>
<comment type="caution">
    <text evidence="1">The sequence shown here is derived from an EMBL/GenBank/DDBJ whole genome shotgun (WGS) entry which is preliminary data.</text>
</comment>
<evidence type="ECO:0000313" key="1">
    <source>
        <dbReference type="EMBL" id="MBP2455135.1"/>
    </source>
</evidence>
<dbReference type="RefSeq" id="WP_209921532.1">
    <property type="nucleotide sequence ID" value="NZ_JAGIOP010000002.1"/>
</dbReference>
<accession>A0ABS5A051</accession>
<evidence type="ECO:0000313" key="2">
    <source>
        <dbReference type="Proteomes" id="UP000694460"/>
    </source>
</evidence>
<protein>
    <submittedName>
        <fullName evidence="1">Uncharacterized protein</fullName>
    </submittedName>
</protein>
<organism evidence="1 2">
    <name type="scientific">Mycolicibacterium lutetiense</name>
    <dbReference type="NCBI Taxonomy" id="1641992"/>
    <lineage>
        <taxon>Bacteria</taxon>
        <taxon>Bacillati</taxon>
        <taxon>Actinomycetota</taxon>
        <taxon>Actinomycetes</taxon>
        <taxon>Mycobacteriales</taxon>
        <taxon>Mycobacteriaceae</taxon>
        <taxon>Mycolicibacterium</taxon>
    </lineage>
</organism>
<dbReference type="EMBL" id="JAGIOP010000002">
    <property type="protein sequence ID" value="MBP2455135.1"/>
    <property type="molecule type" value="Genomic_DNA"/>
</dbReference>
<reference evidence="1 2" key="1">
    <citation type="submission" date="2021-03" db="EMBL/GenBank/DDBJ databases">
        <title>Sequencing the genomes of 1000 actinobacteria strains.</title>
        <authorList>
            <person name="Klenk H.-P."/>
        </authorList>
    </citation>
    <scope>NUCLEOTIDE SEQUENCE [LARGE SCALE GENOMIC DNA]</scope>
    <source>
        <strain evidence="1 2">DSM 46713</strain>
    </source>
</reference>
<sequence length="60" mass="6654">MARPIMRRRERVRVEFGLSPQLAERVYDYAYAQGLTLAETGERLLAQALSNAADSSADPA</sequence>
<gene>
    <name evidence="1" type="ORF">JOF57_005048</name>
</gene>